<proteinExistence type="predicted"/>
<sequence length="149" mass="16755">ASRVATTPHHQVDTTPRKATATTPFNAANTTTTTPRTSLTPLKRKADSSPLVRDMLKFYWDDGINRKPPLSLRYCGKALQESKEEFVNALIASIRNKSFIPEGPPNSYTRDALHKEYTVAGREAVAFAKENGIRRPKRPRKEQTSRQAF</sequence>
<evidence type="ECO:0000313" key="3">
    <source>
        <dbReference type="Proteomes" id="UP000275078"/>
    </source>
</evidence>
<feature type="non-terminal residue" evidence="2">
    <location>
        <position position="1"/>
    </location>
</feature>
<name>A0A3N4HPV0_ASCIM</name>
<dbReference type="EMBL" id="ML119758">
    <property type="protein sequence ID" value="RPA75749.1"/>
    <property type="molecule type" value="Genomic_DNA"/>
</dbReference>
<dbReference type="Proteomes" id="UP000275078">
    <property type="component" value="Unassembled WGS sequence"/>
</dbReference>
<dbReference type="AlphaFoldDB" id="A0A3N4HPV0"/>
<reference evidence="2 3" key="1">
    <citation type="journal article" date="2018" name="Nat. Ecol. Evol.">
        <title>Pezizomycetes genomes reveal the molecular basis of ectomycorrhizal truffle lifestyle.</title>
        <authorList>
            <person name="Murat C."/>
            <person name="Payen T."/>
            <person name="Noel B."/>
            <person name="Kuo A."/>
            <person name="Morin E."/>
            <person name="Chen J."/>
            <person name="Kohler A."/>
            <person name="Krizsan K."/>
            <person name="Balestrini R."/>
            <person name="Da Silva C."/>
            <person name="Montanini B."/>
            <person name="Hainaut M."/>
            <person name="Levati E."/>
            <person name="Barry K.W."/>
            <person name="Belfiori B."/>
            <person name="Cichocki N."/>
            <person name="Clum A."/>
            <person name="Dockter R.B."/>
            <person name="Fauchery L."/>
            <person name="Guy J."/>
            <person name="Iotti M."/>
            <person name="Le Tacon F."/>
            <person name="Lindquist E.A."/>
            <person name="Lipzen A."/>
            <person name="Malagnac F."/>
            <person name="Mello A."/>
            <person name="Molinier V."/>
            <person name="Miyauchi S."/>
            <person name="Poulain J."/>
            <person name="Riccioni C."/>
            <person name="Rubini A."/>
            <person name="Sitrit Y."/>
            <person name="Splivallo R."/>
            <person name="Traeger S."/>
            <person name="Wang M."/>
            <person name="Zifcakova L."/>
            <person name="Wipf D."/>
            <person name="Zambonelli A."/>
            <person name="Paolocci F."/>
            <person name="Nowrousian M."/>
            <person name="Ottonello S."/>
            <person name="Baldrian P."/>
            <person name="Spatafora J.W."/>
            <person name="Henrissat B."/>
            <person name="Nagy L.G."/>
            <person name="Aury J.M."/>
            <person name="Wincker P."/>
            <person name="Grigoriev I.V."/>
            <person name="Bonfante P."/>
            <person name="Martin F.M."/>
        </authorList>
    </citation>
    <scope>NUCLEOTIDE SEQUENCE [LARGE SCALE GENOMIC DNA]</scope>
    <source>
        <strain evidence="2 3">RN42</strain>
    </source>
</reference>
<gene>
    <name evidence="2" type="ORF">BJ508DRAFT_331853</name>
</gene>
<feature type="compositionally biased region" description="Low complexity" evidence="1">
    <location>
        <begin position="19"/>
        <end position="37"/>
    </location>
</feature>
<evidence type="ECO:0000256" key="1">
    <source>
        <dbReference type="SAM" id="MobiDB-lite"/>
    </source>
</evidence>
<feature type="region of interest" description="Disordered" evidence="1">
    <location>
        <begin position="1"/>
        <end position="46"/>
    </location>
</feature>
<accession>A0A3N4HPV0</accession>
<evidence type="ECO:0000313" key="2">
    <source>
        <dbReference type="EMBL" id="RPA75749.1"/>
    </source>
</evidence>
<organism evidence="2 3">
    <name type="scientific">Ascobolus immersus RN42</name>
    <dbReference type="NCBI Taxonomy" id="1160509"/>
    <lineage>
        <taxon>Eukaryota</taxon>
        <taxon>Fungi</taxon>
        <taxon>Dikarya</taxon>
        <taxon>Ascomycota</taxon>
        <taxon>Pezizomycotina</taxon>
        <taxon>Pezizomycetes</taxon>
        <taxon>Pezizales</taxon>
        <taxon>Ascobolaceae</taxon>
        <taxon>Ascobolus</taxon>
    </lineage>
</organism>
<protein>
    <submittedName>
        <fullName evidence="2">Uncharacterized protein</fullName>
    </submittedName>
</protein>
<keyword evidence="3" id="KW-1185">Reference proteome</keyword>
<feature type="region of interest" description="Disordered" evidence="1">
    <location>
        <begin position="129"/>
        <end position="149"/>
    </location>
</feature>